<dbReference type="Proteomes" id="UP000034588">
    <property type="component" value="Unassembled WGS sequence"/>
</dbReference>
<evidence type="ECO:0008006" key="3">
    <source>
        <dbReference type="Google" id="ProtNLM"/>
    </source>
</evidence>
<dbReference type="InterPro" id="IPR029021">
    <property type="entry name" value="Prot-tyrosine_phosphatase-like"/>
</dbReference>
<name>A0A0G1W3K4_9BACT</name>
<dbReference type="EMBL" id="LCQD01000003">
    <property type="protein sequence ID" value="KKW13278.1"/>
    <property type="molecule type" value="Genomic_DNA"/>
</dbReference>
<dbReference type="SUPFAM" id="SSF52799">
    <property type="entry name" value="(Phosphotyrosine protein) phosphatases II"/>
    <property type="match status" value="1"/>
</dbReference>
<comment type="caution">
    <text evidence="1">The sequence shown here is derived from an EMBL/GenBank/DDBJ whole genome shotgun (WGS) entry which is preliminary data.</text>
</comment>
<organism evidence="1 2">
    <name type="scientific">Candidatus Gottesmanbacteria bacterium GW2011_GWB1_49_7</name>
    <dbReference type="NCBI Taxonomy" id="1618448"/>
    <lineage>
        <taxon>Bacteria</taxon>
        <taxon>Candidatus Gottesmaniibacteriota</taxon>
    </lineage>
</organism>
<proteinExistence type="predicted"/>
<reference evidence="1 2" key="1">
    <citation type="journal article" date="2015" name="Nature">
        <title>rRNA introns, odd ribosomes, and small enigmatic genomes across a large radiation of phyla.</title>
        <authorList>
            <person name="Brown C.T."/>
            <person name="Hug L.A."/>
            <person name="Thomas B.C."/>
            <person name="Sharon I."/>
            <person name="Castelle C.J."/>
            <person name="Singh A."/>
            <person name="Wilkins M.J."/>
            <person name="Williams K.H."/>
            <person name="Banfield J.F."/>
        </authorList>
    </citation>
    <scope>NUCLEOTIDE SEQUENCE [LARGE SCALE GENOMIC DNA]</scope>
</reference>
<protein>
    <recommendedName>
        <fullName evidence="3">Tyrosine specific protein phosphatases domain-containing protein</fullName>
    </recommendedName>
</protein>
<evidence type="ECO:0000313" key="2">
    <source>
        <dbReference type="Proteomes" id="UP000034588"/>
    </source>
</evidence>
<evidence type="ECO:0000313" key="1">
    <source>
        <dbReference type="EMBL" id="KKW13278.1"/>
    </source>
</evidence>
<accession>A0A0G1W3K4</accession>
<sequence>MGVTADTGKLWDIGVHTVLYTMSRERLVGLEGSGIRAVLAPMDTYDTPPPVALVMDWLNVGVPVIKSGKILAVVCKDGSHQSCTIAGLILSMAEKKPLRRVYETMHDLLLTQNGHAWWPNRKWEEMFYKNYSFLKGNW</sequence>
<gene>
    <name evidence="1" type="ORF">UY48_C0003G0100</name>
</gene>
<dbReference type="AlphaFoldDB" id="A0A0G1W3K4"/>